<dbReference type="OrthoDB" id="291007at2759"/>
<accession>A0A9Q9ELN0</accession>
<gene>
    <name evidence="2" type="ORF">Slin15195_G079060</name>
</gene>
<reference evidence="2" key="1">
    <citation type="submission" date="2022-06" db="EMBL/GenBank/DDBJ databases">
        <title>Complete genome sequences of two strains of the flax pathogen Septoria linicola.</title>
        <authorList>
            <person name="Lapalu N."/>
            <person name="Simon A."/>
            <person name="Demenou B."/>
            <person name="Paumier D."/>
            <person name="Guillot M.-P."/>
            <person name="Gout L."/>
            <person name="Valade R."/>
        </authorList>
    </citation>
    <scope>NUCLEOTIDE SEQUENCE</scope>
    <source>
        <strain evidence="2">SE15195</strain>
    </source>
</reference>
<dbReference type="AlphaFoldDB" id="A0A9Q9ELN0"/>
<evidence type="ECO:0000313" key="3">
    <source>
        <dbReference type="Proteomes" id="UP001056384"/>
    </source>
</evidence>
<keyword evidence="3" id="KW-1185">Reference proteome</keyword>
<proteinExistence type="predicted"/>
<dbReference type="Proteomes" id="UP001056384">
    <property type="component" value="Chromosome 6"/>
</dbReference>
<dbReference type="EMBL" id="CP099423">
    <property type="protein sequence ID" value="USW54587.1"/>
    <property type="molecule type" value="Genomic_DNA"/>
</dbReference>
<feature type="region of interest" description="Disordered" evidence="1">
    <location>
        <begin position="66"/>
        <end position="94"/>
    </location>
</feature>
<sequence length="94" mass="10267">MLYNSWDESNGKGPVIVSKYGDELQQGGFCQTVSMGDVSRIRQLYPTDDFDWTQEAEDDPGFMPHAKRAAASPSCRHKGGPATAKQAVASMVSR</sequence>
<evidence type="ECO:0000313" key="2">
    <source>
        <dbReference type="EMBL" id="USW54587.1"/>
    </source>
</evidence>
<evidence type="ECO:0000256" key="1">
    <source>
        <dbReference type="SAM" id="MobiDB-lite"/>
    </source>
</evidence>
<name>A0A9Q9ELN0_9PEZI</name>
<organism evidence="2 3">
    <name type="scientific">Septoria linicola</name>
    <dbReference type="NCBI Taxonomy" id="215465"/>
    <lineage>
        <taxon>Eukaryota</taxon>
        <taxon>Fungi</taxon>
        <taxon>Dikarya</taxon>
        <taxon>Ascomycota</taxon>
        <taxon>Pezizomycotina</taxon>
        <taxon>Dothideomycetes</taxon>
        <taxon>Dothideomycetidae</taxon>
        <taxon>Mycosphaerellales</taxon>
        <taxon>Mycosphaerellaceae</taxon>
        <taxon>Septoria</taxon>
    </lineage>
</organism>
<protein>
    <submittedName>
        <fullName evidence="2">Uncharacterized protein</fullName>
    </submittedName>
</protein>